<evidence type="ECO:0000259" key="1">
    <source>
        <dbReference type="Pfam" id="PF04909"/>
    </source>
</evidence>
<dbReference type="PANTHER" id="PTHR21240:SF19">
    <property type="entry name" value="CATALYTIC_ HYDROLASE"/>
    <property type="match status" value="1"/>
</dbReference>
<accession>A0A8F5BQ42</accession>
<dbReference type="KEGG" id="sshi:J5U23_02274"/>
<reference evidence="2" key="1">
    <citation type="journal article" date="2021" name="Environ. Microbiol.">
        <title>New insights into the diversity and evolution of the archaeal mobilome from three complete genomes of Saccharolobus shibatae.</title>
        <authorList>
            <person name="Medvedeva S."/>
            <person name="Brandt D."/>
            <person name="Cvirkaite-Krupovic V."/>
            <person name="Liu Y."/>
            <person name="Severinov K."/>
            <person name="Ishino S."/>
            <person name="Ishino Y."/>
            <person name="Prangishvili D."/>
            <person name="Kalinowski J."/>
            <person name="Krupovic M."/>
        </authorList>
    </citation>
    <scope>NUCLEOTIDE SEQUENCE</scope>
    <source>
        <strain evidence="2">B12</strain>
    </source>
</reference>
<sequence length="287" mass="33393">MGYVDSHVHIWVEEVLSEEMKRRISGIAQNAGNRTNVNDVIKEMDEANLDYVVNIVYPSREMWGSNEEIVIRAINFFRKYSDRFSIVGGVQVNHLSENETKYWIEKQYEVGVSGFKVHPPHMWLKPNAYRQEEGGLKQLETLYEFAQDHKMPVIIHTGTSYFPFARNKYADPVFADDMSVDFPKLSIILAHAGRPIWVNTAFQLARIRRNIYLDLSSVPPRKVLEYLPRLEDIKDKCLYGSDYPDIGVRGIKENLLEFLQIKISKEAMTKIVQINPKNFFKPLSYTR</sequence>
<dbReference type="GeneID" id="65563754"/>
<gene>
    <name evidence="2" type="ORF">J5U23_02274</name>
</gene>
<dbReference type="GO" id="GO:0016831">
    <property type="term" value="F:carboxy-lyase activity"/>
    <property type="evidence" value="ECO:0007669"/>
    <property type="project" value="InterPro"/>
</dbReference>
<dbReference type="AlphaFoldDB" id="A0A8F5BQ42"/>
<dbReference type="OrthoDB" id="34429at2157"/>
<dbReference type="InterPro" id="IPR006680">
    <property type="entry name" value="Amidohydro-rel"/>
</dbReference>
<dbReference type="Pfam" id="PF04909">
    <property type="entry name" value="Amidohydro_2"/>
    <property type="match status" value="1"/>
</dbReference>
<evidence type="ECO:0000313" key="3">
    <source>
        <dbReference type="Proteomes" id="UP000694018"/>
    </source>
</evidence>
<organism evidence="2 3">
    <name type="scientific">Saccharolobus shibatae (strain ATCC 51178 / DSM 5389 / JCM 8931 / NBRC 15437 / B12)</name>
    <name type="common">Sulfolobus shibatae</name>
    <dbReference type="NCBI Taxonomy" id="523848"/>
    <lineage>
        <taxon>Archaea</taxon>
        <taxon>Thermoproteota</taxon>
        <taxon>Thermoprotei</taxon>
        <taxon>Sulfolobales</taxon>
        <taxon>Sulfolobaceae</taxon>
        <taxon>Saccharolobus</taxon>
    </lineage>
</organism>
<dbReference type="PANTHER" id="PTHR21240">
    <property type="entry name" value="2-AMINO-3-CARBOXYLMUCONATE-6-SEMIALDEHYDE DECARBOXYLASE"/>
    <property type="match status" value="1"/>
</dbReference>
<dbReference type="Proteomes" id="UP000694018">
    <property type="component" value="Chromosome"/>
</dbReference>
<feature type="domain" description="Amidohydrolase-related" evidence="1">
    <location>
        <begin position="4"/>
        <end position="280"/>
    </location>
</feature>
<dbReference type="GO" id="GO:0016787">
    <property type="term" value="F:hydrolase activity"/>
    <property type="evidence" value="ECO:0007669"/>
    <property type="project" value="InterPro"/>
</dbReference>
<dbReference type="CDD" id="cd01292">
    <property type="entry name" value="metallo-dependent_hydrolases"/>
    <property type="match status" value="1"/>
</dbReference>
<proteinExistence type="predicted"/>
<dbReference type="EMBL" id="CP077717">
    <property type="protein sequence ID" value="QXJ29405.1"/>
    <property type="molecule type" value="Genomic_DNA"/>
</dbReference>
<protein>
    <recommendedName>
        <fullName evidence="1">Amidohydrolase-related domain-containing protein</fullName>
    </recommendedName>
</protein>
<dbReference type="RefSeq" id="WP_218266170.1">
    <property type="nucleotide sequence ID" value="NZ_CP077717.1"/>
</dbReference>
<name>A0A8F5BQ42_SACSH</name>
<evidence type="ECO:0000313" key="2">
    <source>
        <dbReference type="EMBL" id="QXJ29405.1"/>
    </source>
</evidence>
<dbReference type="InterPro" id="IPR032465">
    <property type="entry name" value="ACMSD"/>
</dbReference>